<evidence type="ECO:0000313" key="2">
    <source>
        <dbReference type="Proteomes" id="UP000265515"/>
    </source>
</evidence>
<accession>A0A388K1U5</accession>
<name>A0A388K1U5_CHABU</name>
<dbReference type="AlphaFoldDB" id="A0A388K1U5"/>
<dbReference type="Gramene" id="GBG64024">
    <property type="protein sequence ID" value="GBG64024"/>
    <property type="gene ID" value="CBR_g40270"/>
</dbReference>
<evidence type="ECO:0000313" key="1">
    <source>
        <dbReference type="EMBL" id="GBG64024.1"/>
    </source>
</evidence>
<organism evidence="1 2">
    <name type="scientific">Chara braunii</name>
    <name type="common">Braun's stonewort</name>
    <dbReference type="NCBI Taxonomy" id="69332"/>
    <lineage>
        <taxon>Eukaryota</taxon>
        <taxon>Viridiplantae</taxon>
        <taxon>Streptophyta</taxon>
        <taxon>Charophyceae</taxon>
        <taxon>Charales</taxon>
        <taxon>Characeae</taxon>
        <taxon>Chara</taxon>
    </lineage>
</organism>
<proteinExistence type="predicted"/>
<sequence length="142" mass="15713">MTELRDYMPDCDFGFVGGDTRFGYRSYEVDANGTMVLRLELGLGYVGDDLRDVGVFVIKVHDYVPNSPGVGGDDLVEKIVRLLLSTVARIAEWEAQLDATLVARPYLHGELRYDIFKDGCFGGDGSSGSAGRVCRHLQRRTC</sequence>
<reference evidence="1 2" key="1">
    <citation type="journal article" date="2018" name="Cell">
        <title>The Chara Genome: Secondary Complexity and Implications for Plant Terrestrialization.</title>
        <authorList>
            <person name="Nishiyama T."/>
            <person name="Sakayama H."/>
            <person name="Vries J.D."/>
            <person name="Buschmann H."/>
            <person name="Saint-Marcoux D."/>
            <person name="Ullrich K.K."/>
            <person name="Haas F.B."/>
            <person name="Vanderstraeten L."/>
            <person name="Becker D."/>
            <person name="Lang D."/>
            <person name="Vosolsobe S."/>
            <person name="Rombauts S."/>
            <person name="Wilhelmsson P.K.I."/>
            <person name="Janitza P."/>
            <person name="Kern R."/>
            <person name="Heyl A."/>
            <person name="Rumpler F."/>
            <person name="Villalobos L.I.A.C."/>
            <person name="Clay J.M."/>
            <person name="Skokan R."/>
            <person name="Toyoda A."/>
            <person name="Suzuki Y."/>
            <person name="Kagoshima H."/>
            <person name="Schijlen E."/>
            <person name="Tajeshwar N."/>
            <person name="Catarino B."/>
            <person name="Hetherington A.J."/>
            <person name="Saltykova A."/>
            <person name="Bonnot C."/>
            <person name="Breuninger H."/>
            <person name="Symeonidi A."/>
            <person name="Radhakrishnan G.V."/>
            <person name="Van Nieuwerburgh F."/>
            <person name="Deforce D."/>
            <person name="Chang C."/>
            <person name="Karol K.G."/>
            <person name="Hedrich R."/>
            <person name="Ulvskov P."/>
            <person name="Glockner G."/>
            <person name="Delwiche C.F."/>
            <person name="Petrasek J."/>
            <person name="Van de Peer Y."/>
            <person name="Friml J."/>
            <person name="Beilby M."/>
            <person name="Dolan L."/>
            <person name="Kohara Y."/>
            <person name="Sugano S."/>
            <person name="Fujiyama A."/>
            <person name="Delaux P.-M."/>
            <person name="Quint M."/>
            <person name="TheiBen G."/>
            <person name="Hagemann M."/>
            <person name="Harholt J."/>
            <person name="Dunand C."/>
            <person name="Zachgo S."/>
            <person name="Langdale J."/>
            <person name="Maumus F."/>
            <person name="Straeten D.V.D."/>
            <person name="Gould S.B."/>
            <person name="Rensing S.A."/>
        </authorList>
    </citation>
    <scope>NUCLEOTIDE SEQUENCE [LARGE SCALE GENOMIC DNA]</scope>
    <source>
        <strain evidence="1 2">S276</strain>
    </source>
</reference>
<dbReference type="Proteomes" id="UP000265515">
    <property type="component" value="Unassembled WGS sequence"/>
</dbReference>
<dbReference type="STRING" id="69332.A0A388K1U5"/>
<dbReference type="EMBL" id="BFEA01000045">
    <property type="protein sequence ID" value="GBG64024.1"/>
    <property type="molecule type" value="Genomic_DNA"/>
</dbReference>
<gene>
    <name evidence="1" type="ORF">CBR_g40270</name>
</gene>
<protein>
    <submittedName>
        <fullName evidence="1">Uncharacterized protein</fullName>
    </submittedName>
</protein>
<comment type="caution">
    <text evidence="1">The sequence shown here is derived from an EMBL/GenBank/DDBJ whole genome shotgun (WGS) entry which is preliminary data.</text>
</comment>
<keyword evidence="2" id="KW-1185">Reference proteome</keyword>